<dbReference type="Proteomes" id="UP001589750">
    <property type="component" value="Unassembled WGS sequence"/>
</dbReference>
<protein>
    <recommendedName>
        <fullName evidence="3">IrrE N-terminal-like domain-containing protein</fullName>
    </recommendedName>
</protein>
<organism evidence="1 2">
    <name type="scientific">Nocardioides plantarum</name>
    <dbReference type="NCBI Taxonomy" id="29299"/>
    <lineage>
        <taxon>Bacteria</taxon>
        <taxon>Bacillati</taxon>
        <taxon>Actinomycetota</taxon>
        <taxon>Actinomycetes</taxon>
        <taxon>Propionibacteriales</taxon>
        <taxon>Nocardioidaceae</taxon>
        <taxon>Nocardioides</taxon>
    </lineage>
</organism>
<keyword evidence="2" id="KW-1185">Reference proteome</keyword>
<dbReference type="RefSeq" id="WP_140009302.1">
    <property type="nucleotide sequence ID" value="NZ_JBHMDG010000034.1"/>
</dbReference>
<accession>A0ABV5KF38</accession>
<dbReference type="EMBL" id="JBHMDG010000034">
    <property type="protein sequence ID" value="MFB9315364.1"/>
    <property type="molecule type" value="Genomic_DNA"/>
</dbReference>
<name>A0ABV5KF38_9ACTN</name>
<comment type="caution">
    <text evidence="1">The sequence shown here is derived from an EMBL/GenBank/DDBJ whole genome shotgun (WGS) entry which is preliminary data.</text>
</comment>
<evidence type="ECO:0000313" key="1">
    <source>
        <dbReference type="EMBL" id="MFB9315364.1"/>
    </source>
</evidence>
<evidence type="ECO:0000313" key="2">
    <source>
        <dbReference type="Proteomes" id="UP001589750"/>
    </source>
</evidence>
<reference evidence="1 2" key="1">
    <citation type="submission" date="2024-09" db="EMBL/GenBank/DDBJ databases">
        <authorList>
            <person name="Sun Q."/>
            <person name="Mori K."/>
        </authorList>
    </citation>
    <scope>NUCLEOTIDE SEQUENCE [LARGE SCALE GENOMIC DNA]</scope>
    <source>
        <strain evidence="1 2">JCM 9626</strain>
    </source>
</reference>
<evidence type="ECO:0008006" key="3">
    <source>
        <dbReference type="Google" id="ProtNLM"/>
    </source>
</evidence>
<gene>
    <name evidence="1" type="ORF">ACFFRI_20115</name>
</gene>
<proteinExistence type="predicted"/>
<sequence length="139" mass="16120">MPESVTPWNPWAELARRTHLRLVWTDRGRRGCLEFATGEIRMRRAMPRHESRCVVAHELVHDERGGVPRWLVPREERAVRHEAARRLIPLDDLACAVQWSPHLPEVAEDLGVDVATLRARLCGLTADERRRLTRCPRPD</sequence>